<dbReference type="AlphaFoldDB" id="A0AAW0IP58"/>
<gene>
    <name evidence="1" type="ORF">CFP56_000915</name>
</gene>
<name>A0AAW0IP58_QUESU</name>
<keyword evidence="2" id="KW-1185">Reference proteome</keyword>
<comment type="caution">
    <text evidence="1">The sequence shown here is derived from an EMBL/GenBank/DDBJ whole genome shotgun (WGS) entry which is preliminary data.</text>
</comment>
<reference evidence="1 2" key="1">
    <citation type="journal article" date="2018" name="Sci. Data">
        <title>The draft genome sequence of cork oak.</title>
        <authorList>
            <person name="Ramos A.M."/>
            <person name="Usie A."/>
            <person name="Barbosa P."/>
            <person name="Barros P.M."/>
            <person name="Capote T."/>
            <person name="Chaves I."/>
            <person name="Simoes F."/>
            <person name="Abreu I."/>
            <person name="Carrasquinho I."/>
            <person name="Faro C."/>
            <person name="Guimaraes J.B."/>
            <person name="Mendonca D."/>
            <person name="Nobrega F."/>
            <person name="Rodrigues L."/>
            <person name="Saibo N.J.M."/>
            <person name="Varela M.C."/>
            <person name="Egas C."/>
            <person name="Matos J."/>
            <person name="Miguel C.M."/>
            <person name="Oliveira M.M."/>
            <person name="Ricardo C.P."/>
            <person name="Goncalves S."/>
        </authorList>
    </citation>
    <scope>NUCLEOTIDE SEQUENCE [LARGE SCALE GENOMIC DNA]</scope>
    <source>
        <strain evidence="2">cv. HL8</strain>
    </source>
</reference>
<protein>
    <submittedName>
        <fullName evidence="1">Uncharacterized protein</fullName>
    </submittedName>
</protein>
<evidence type="ECO:0000313" key="1">
    <source>
        <dbReference type="EMBL" id="KAK7816016.1"/>
    </source>
</evidence>
<accession>A0AAW0IP58</accession>
<dbReference type="EMBL" id="PKMF04000967">
    <property type="protein sequence ID" value="KAK7816016.1"/>
    <property type="molecule type" value="Genomic_DNA"/>
</dbReference>
<sequence length="116" mass="13496">MSVIHFSRASFDDTPNFSPVKEKIAHFPLIQEHYGCLTYEAAHKSNIKFVNELQVQFTVQYTVSTTWDSNQIEREINWNHNLNVSTSVDWLYISPFTMHQSSLLISLVVFTKRPTC</sequence>
<evidence type="ECO:0000313" key="2">
    <source>
        <dbReference type="Proteomes" id="UP000237347"/>
    </source>
</evidence>
<proteinExistence type="predicted"/>
<organism evidence="1 2">
    <name type="scientific">Quercus suber</name>
    <name type="common">Cork oak</name>
    <dbReference type="NCBI Taxonomy" id="58331"/>
    <lineage>
        <taxon>Eukaryota</taxon>
        <taxon>Viridiplantae</taxon>
        <taxon>Streptophyta</taxon>
        <taxon>Embryophyta</taxon>
        <taxon>Tracheophyta</taxon>
        <taxon>Spermatophyta</taxon>
        <taxon>Magnoliopsida</taxon>
        <taxon>eudicotyledons</taxon>
        <taxon>Gunneridae</taxon>
        <taxon>Pentapetalae</taxon>
        <taxon>rosids</taxon>
        <taxon>fabids</taxon>
        <taxon>Fagales</taxon>
        <taxon>Fagaceae</taxon>
        <taxon>Quercus</taxon>
    </lineage>
</organism>
<dbReference type="Proteomes" id="UP000237347">
    <property type="component" value="Unassembled WGS sequence"/>
</dbReference>